<reference evidence="2" key="1">
    <citation type="submission" date="2020-06" db="EMBL/GenBank/DDBJ databases">
        <authorList>
            <consortium name="Plant Systems Biology data submission"/>
        </authorList>
    </citation>
    <scope>NUCLEOTIDE SEQUENCE</scope>
    <source>
        <strain evidence="2">D6</strain>
    </source>
</reference>
<feature type="region of interest" description="Disordered" evidence="1">
    <location>
        <begin position="75"/>
        <end position="97"/>
    </location>
</feature>
<evidence type="ECO:0000256" key="1">
    <source>
        <dbReference type="SAM" id="MobiDB-lite"/>
    </source>
</evidence>
<evidence type="ECO:0000313" key="3">
    <source>
        <dbReference type="Proteomes" id="UP001153069"/>
    </source>
</evidence>
<dbReference type="AlphaFoldDB" id="A0A9N8E908"/>
<sequence length="227" mass="24532">MALARLWACFDEDAKHSFPDFMEEPVVQAFITHYGPQLSNPVVKIPLVVTNMDGNLHIVDQVVIDADGAAESSTTAVQTSTEGSRATIGGAASNASPIDLTGNGTGTAIVSLLGNMVQQINQRFDTMQANQNAHRTWAQRQFARVNENQRRYGGSIEQALIWQILAYLVNGGLNIQAAIARMNRVYPGDGRVTGIIDRIIADGKDENSIEIPAVGFPINPQLVVGNF</sequence>
<organism evidence="2 3">
    <name type="scientific">Seminavis robusta</name>
    <dbReference type="NCBI Taxonomy" id="568900"/>
    <lineage>
        <taxon>Eukaryota</taxon>
        <taxon>Sar</taxon>
        <taxon>Stramenopiles</taxon>
        <taxon>Ochrophyta</taxon>
        <taxon>Bacillariophyta</taxon>
        <taxon>Bacillariophyceae</taxon>
        <taxon>Bacillariophycidae</taxon>
        <taxon>Naviculales</taxon>
        <taxon>Naviculaceae</taxon>
        <taxon>Seminavis</taxon>
    </lineage>
</organism>
<gene>
    <name evidence="2" type="ORF">SEMRO_642_G180090.1</name>
</gene>
<name>A0A9N8E908_9STRA</name>
<dbReference type="EMBL" id="CAICTM010000641">
    <property type="protein sequence ID" value="CAB9514250.1"/>
    <property type="molecule type" value="Genomic_DNA"/>
</dbReference>
<proteinExistence type="predicted"/>
<keyword evidence="3" id="KW-1185">Reference proteome</keyword>
<protein>
    <submittedName>
        <fullName evidence="2">Uncharacterized protein</fullName>
    </submittedName>
</protein>
<comment type="caution">
    <text evidence="2">The sequence shown here is derived from an EMBL/GenBank/DDBJ whole genome shotgun (WGS) entry which is preliminary data.</text>
</comment>
<dbReference type="Proteomes" id="UP001153069">
    <property type="component" value="Unassembled WGS sequence"/>
</dbReference>
<feature type="compositionally biased region" description="Polar residues" evidence="1">
    <location>
        <begin position="75"/>
        <end position="84"/>
    </location>
</feature>
<accession>A0A9N8E908</accession>
<evidence type="ECO:0000313" key="2">
    <source>
        <dbReference type="EMBL" id="CAB9514250.1"/>
    </source>
</evidence>